<dbReference type="RefSeq" id="WP_270076367.1">
    <property type="nucleotide sequence ID" value="NZ_CP115174.1"/>
</dbReference>
<name>A0ABY7NP67_9SPHN</name>
<evidence type="ECO:0000313" key="1">
    <source>
        <dbReference type="EMBL" id="WBO21719.1"/>
    </source>
</evidence>
<evidence type="ECO:0000313" key="2">
    <source>
        <dbReference type="Proteomes" id="UP001210865"/>
    </source>
</evidence>
<gene>
    <name evidence="1" type="ORF">PBT88_16330</name>
</gene>
<evidence type="ECO:0008006" key="3">
    <source>
        <dbReference type="Google" id="ProtNLM"/>
    </source>
</evidence>
<keyword evidence="2" id="KW-1185">Reference proteome</keyword>
<accession>A0ABY7NP67</accession>
<dbReference type="EMBL" id="CP115174">
    <property type="protein sequence ID" value="WBO21719.1"/>
    <property type="molecule type" value="Genomic_DNA"/>
</dbReference>
<reference evidence="1 2" key="1">
    <citation type="submission" date="2022-12" db="EMBL/GenBank/DDBJ databases">
        <title>Sphingomonas abieness sp. nov., an endophytic bacterium isolated from Abies koreana.</title>
        <authorList>
            <person name="Jiang L."/>
            <person name="Lee J."/>
        </authorList>
    </citation>
    <scope>NUCLEOTIDE SEQUENCE [LARGE SCALE GENOMIC DNA]</scope>
    <source>
        <strain evidence="2">PAMB 00755</strain>
    </source>
</reference>
<protein>
    <recommendedName>
        <fullName evidence="3">Globin</fullName>
    </recommendedName>
</protein>
<proteinExistence type="predicted"/>
<organism evidence="1 2">
    <name type="scientific">Sphingomonas abietis</name>
    <dbReference type="NCBI Taxonomy" id="3012344"/>
    <lineage>
        <taxon>Bacteria</taxon>
        <taxon>Pseudomonadati</taxon>
        <taxon>Pseudomonadota</taxon>
        <taxon>Alphaproteobacteria</taxon>
        <taxon>Sphingomonadales</taxon>
        <taxon>Sphingomonadaceae</taxon>
        <taxon>Sphingomonas</taxon>
    </lineage>
</organism>
<dbReference type="Proteomes" id="UP001210865">
    <property type="component" value="Chromosome"/>
</dbReference>
<sequence length="124" mass="13739">MAKAAPLPDLTVNEQELMGTYSEFMPIVMDMLQSFHPETPITGDDLYSFFGLCVGALIDNDSHIKTPRDIRLGAETSAVHAIGWAKRFREMRGDDGPSFLAYVMEEAGKAPLPHVHGPDCKHEH</sequence>